<proteinExistence type="inferred from homology"/>
<dbReference type="GO" id="GO:0018104">
    <property type="term" value="P:peptidoglycan-protein cross-linking"/>
    <property type="evidence" value="ECO:0007669"/>
    <property type="project" value="TreeGrafter"/>
</dbReference>
<dbReference type="GO" id="GO:0071972">
    <property type="term" value="F:peptidoglycan L,D-transpeptidase activity"/>
    <property type="evidence" value="ECO:0007669"/>
    <property type="project" value="TreeGrafter"/>
</dbReference>
<dbReference type="GO" id="GO:0071555">
    <property type="term" value="P:cell wall organization"/>
    <property type="evidence" value="ECO:0007669"/>
    <property type="project" value="UniProtKB-UniRule"/>
</dbReference>
<keyword evidence="4" id="KW-0808">Transferase</keyword>
<reference evidence="11" key="1">
    <citation type="journal article" date="2014" name="Gene">
        <title>Genome-guided analysis of transformation efficiency and carbon dioxide assimilation by Moorella thermoacetica Y72.</title>
        <authorList>
            <person name="Tsukahara K."/>
            <person name="Kita A."/>
            <person name="Nakashimada Y."/>
            <person name="Hoshino T."/>
            <person name="Murakami K."/>
        </authorList>
    </citation>
    <scope>NUCLEOTIDE SEQUENCE [LARGE SCALE GENOMIC DNA]</scope>
    <source>
        <strain evidence="11">Y72</strain>
    </source>
</reference>
<keyword evidence="7 9" id="KW-0573">Peptidoglycan synthesis</keyword>
<evidence type="ECO:0000313" key="11">
    <source>
        <dbReference type="EMBL" id="GAF25867.1"/>
    </source>
</evidence>
<dbReference type="InterPro" id="IPR036366">
    <property type="entry name" value="PGBDSf"/>
</dbReference>
<evidence type="ECO:0000256" key="1">
    <source>
        <dbReference type="ARBA" id="ARBA00004752"/>
    </source>
</evidence>
<dbReference type="PROSITE" id="PS52029">
    <property type="entry name" value="LD_TPASE"/>
    <property type="match status" value="1"/>
</dbReference>
<evidence type="ECO:0000256" key="3">
    <source>
        <dbReference type="ARBA" id="ARBA00022676"/>
    </source>
</evidence>
<feature type="active site" description="Nucleophile" evidence="9">
    <location>
        <position position="227"/>
    </location>
</feature>
<keyword evidence="3" id="KW-0328">Glycosyltransferase</keyword>
<feature type="active site" description="Proton donor/acceptor" evidence="9">
    <location>
        <position position="211"/>
    </location>
</feature>
<dbReference type="PANTHER" id="PTHR30582">
    <property type="entry name" value="L,D-TRANSPEPTIDASE"/>
    <property type="match status" value="1"/>
</dbReference>
<keyword evidence="5" id="KW-0378">Hydrolase</keyword>
<dbReference type="CDD" id="cd16913">
    <property type="entry name" value="YkuD_like"/>
    <property type="match status" value="1"/>
</dbReference>
<evidence type="ECO:0000259" key="10">
    <source>
        <dbReference type="PROSITE" id="PS52029"/>
    </source>
</evidence>
<dbReference type="GO" id="GO:0005576">
    <property type="term" value="C:extracellular region"/>
    <property type="evidence" value="ECO:0007669"/>
    <property type="project" value="TreeGrafter"/>
</dbReference>
<dbReference type="Gene3D" id="2.40.440.10">
    <property type="entry name" value="L,D-transpeptidase catalytic domain-like"/>
    <property type="match status" value="1"/>
</dbReference>
<accession>A0A0S6UFU6</accession>
<dbReference type="Gene3D" id="1.10.101.10">
    <property type="entry name" value="PGBD-like superfamily/PGBD"/>
    <property type="match status" value="2"/>
</dbReference>
<dbReference type="RefSeq" id="WP_051498627.1">
    <property type="nucleotide sequence ID" value="NZ_DF238840.1"/>
</dbReference>
<organism evidence="11">
    <name type="scientific">Moorella thermoacetica Y72</name>
    <dbReference type="NCBI Taxonomy" id="1325331"/>
    <lineage>
        <taxon>Bacteria</taxon>
        <taxon>Bacillati</taxon>
        <taxon>Bacillota</taxon>
        <taxon>Clostridia</taxon>
        <taxon>Neomoorellales</taxon>
        <taxon>Neomoorellaceae</taxon>
        <taxon>Neomoorella</taxon>
    </lineage>
</organism>
<dbReference type="InterPro" id="IPR002477">
    <property type="entry name" value="Peptidoglycan-bd-like"/>
</dbReference>
<protein>
    <submittedName>
        <fullName evidence="11">Uncharacterized protein conserved in bacteria</fullName>
    </submittedName>
</protein>
<dbReference type="Proteomes" id="UP000063718">
    <property type="component" value="Unassembled WGS sequence"/>
</dbReference>
<dbReference type="InterPro" id="IPR050979">
    <property type="entry name" value="LD-transpeptidase"/>
</dbReference>
<evidence type="ECO:0000256" key="7">
    <source>
        <dbReference type="ARBA" id="ARBA00022984"/>
    </source>
</evidence>
<name>A0A0S6UFU6_NEOTH</name>
<evidence type="ECO:0000256" key="5">
    <source>
        <dbReference type="ARBA" id="ARBA00022801"/>
    </source>
</evidence>
<dbReference type="GO" id="GO:0008360">
    <property type="term" value="P:regulation of cell shape"/>
    <property type="evidence" value="ECO:0007669"/>
    <property type="project" value="UniProtKB-UniRule"/>
</dbReference>
<dbReference type="Pfam" id="PF01471">
    <property type="entry name" value="PG_binding_1"/>
    <property type="match status" value="2"/>
</dbReference>
<evidence type="ECO:0000256" key="2">
    <source>
        <dbReference type="ARBA" id="ARBA00005992"/>
    </source>
</evidence>
<evidence type="ECO:0000256" key="9">
    <source>
        <dbReference type="PROSITE-ProRule" id="PRU01373"/>
    </source>
</evidence>
<sequence length="332" mass="36680">MNIPLPAHTILEVFYWEERTMVHGYCRILVFLAFFCLFMNPALAHGPCPCNDTDSRVLELTEPPLTGLDVSDLQLRLAQMGYYFGPLNGIYNETTQRAVINFQREHHLTPLGRVGPATWKELARGIAVAHQAPAGPPPGKNLKIVIDTERLVLTILVDGRVFQKYPVAIGKYTSPSPVGEWKIVDKAYESGGAFGTRWMGLNVPWGNYGIHGTNRPWSIGWAASAGCFRMFNEDIETIYPWIPVGTPVVVKGPYTMPSGPLKPGQGSPEVITLQARLREKGFYLFGPTDGDYGLMTELAVKEFQLYHGLTATGVADARTLRALGFDVPLSDT</sequence>
<dbReference type="Pfam" id="PF03734">
    <property type="entry name" value="YkuD"/>
    <property type="match status" value="1"/>
</dbReference>
<comment type="pathway">
    <text evidence="1 9">Cell wall biogenesis; peptidoglycan biosynthesis.</text>
</comment>
<dbReference type="GO" id="GO:0016757">
    <property type="term" value="F:glycosyltransferase activity"/>
    <property type="evidence" value="ECO:0007669"/>
    <property type="project" value="UniProtKB-KW"/>
</dbReference>
<dbReference type="InterPro" id="IPR036365">
    <property type="entry name" value="PGBD-like_sf"/>
</dbReference>
<dbReference type="SUPFAM" id="SSF141523">
    <property type="entry name" value="L,D-transpeptidase catalytic domain-like"/>
    <property type="match status" value="1"/>
</dbReference>
<evidence type="ECO:0000256" key="4">
    <source>
        <dbReference type="ARBA" id="ARBA00022679"/>
    </source>
</evidence>
<dbReference type="InterPro" id="IPR038063">
    <property type="entry name" value="Transpep_catalytic_dom"/>
</dbReference>
<evidence type="ECO:0000256" key="6">
    <source>
        <dbReference type="ARBA" id="ARBA00022960"/>
    </source>
</evidence>
<gene>
    <name evidence="11" type="ORF">MTY_1204</name>
</gene>
<dbReference type="UniPathway" id="UPA00219"/>
<evidence type="ECO:0000256" key="8">
    <source>
        <dbReference type="ARBA" id="ARBA00023316"/>
    </source>
</evidence>
<keyword evidence="6 9" id="KW-0133">Cell shape</keyword>
<feature type="domain" description="L,D-TPase catalytic" evidence="10">
    <location>
        <begin position="142"/>
        <end position="251"/>
    </location>
</feature>
<dbReference type="SUPFAM" id="SSF47090">
    <property type="entry name" value="PGBD-like"/>
    <property type="match status" value="2"/>
</dbReference>
<keyword evidence="8 9" id="KW-0961">Cell wall biogenesis/degradation</keyword>
<dbReference type="AlphaFoldDB" id="A0A0S6UFU6"/>
<comment type="similarity">
    <text evidence="2">Belongs to the YkuD family.</text>
</comment>
<dbReference type="InterPro" id="IPR005490">
    <property type="entry name" value="LD_TPept_cat_dom"/>
</dbReference>
<dbReference type="PANTHER" id="PTHR30582:SF24">
    <property type="entry name" value="L,D-TRANSPEPTIDASE ERFK_SRFK-RELATED"/>
    <property type="match status" value="1"/>
</dbReference>
<dbReference type="EMBL" id="DF238840">
    <property type="protein sequence ID" value="GAF25867.1"/>
    <property type="molecule type" value="Genomic_DNA"/>
</dbReference>